<reference evidence="1 3" key="1">
    <citation type="submission" date="2015-05" db="EMBL/GenBank/DDBJ databases">
        <title>Genome assembly of Archangium gephyra DSM 2261.</title>
        <authorList>
            <person name="Sharma G."/>
            <person name="Subramanian S."/>
        </authorList>
    </citation>
    <scope>NUCLEOTIDE SEQUENCE [LARGE SCALE GENOMIC DNA]</scope>
    <source>
        <strain evidence="1 3">DSM 2261</strain>
    </source>
</reference>
<name>A0AAC8Q9F0_9BACT</name>
<dbReference type="AlphaFoldDB" id="A0AAC8Q9F0"/>
<dbReference type="EMBL" id="CP011509">
    <property type="protein sequence ID" value="AKJ03245.1"/>
    <property type="molecule type" value="Genomic_DNA"/>
</dbReference>
<keyword evidence="4" id="KW-1185">Reference proteome</keyword>
<gene>
    <name evidence="1" type="ORF">AA314_04871</name>
    <name evidence="2" type="ORF">ATI61_11887</name>
</gene>
<dbReference type="InterPro" id="IPR012338">
    <property type="entry name" value="Beta-lactam/transpept-like"/>
</dbReference>
<evidence type="ECO:0000313" key="2">
    <source>
        <dbReference type="EMBL" id="REG22882.1"/>
    </source>
</evidence>
<dbReference type="Proteomes" id="UP000256345">
    <property type="component" value="Unassembled WGS sequence"/>
</dbReference>
<sequence>MDHGGGINGFVTHMMHLPKDDLTVMLLFNTEGPGSAHQLAEKLARLAVGIPR</sequence>
<protein>
    <recommendedName>
        <fullName evidence="5">Beta-lactamase</fullName>
    </recommendedName>
</protein>
<evidence type="ECO:0000313" key="1">
    <source>
        <dbReference type="EMBL" id="AKJ03245.1"/>
    </source>
</evidence>
<dbReference type="SUPFAM" id="SSF56601">
    <property type="entry name" value="beta-lactamase/transpeptidase-like"/>
    <property type="match status" value="1"/>
</dbReference>
<accession>A0AAC8Q9F0</accession>
<dbReference type="KEGG" id="age:AA314_04871"/>
<reference evidence="2 4" key="2">
    <citation type="submission" date="2018-08" db="EMBL/GenBank/DDBJ databases">
        <title>Genomic Encyclopedia of Archaeal and Bacterial Type Strains, Phase II (KMG-II): from individual species to whole genera.</title>
        <authorList>
            <person name="Goeker M."/>
        </authorList>
    </citation>
    <scope>NUCLEOTIDE SEQUENCE [LARGE SCALE GENOMIC DNA]</scope>
    <source>
        <strain evidence="2 4">DSM 2261</strain>
    </source>
</reference>
<dbReference type="EMBL" id="QUMU01000018">
    <property type="protein sequence ID" value="REG22882.1"/>
    <property type="molecule type" value="Genomic_DNA"/>
</dbReference>
<organism evidence="1 3">
    <name type="scientific">Archangium gephyra</name>
    <dbReference type="NCBI Taxonomy" id="48"/>
    <lineage>
        <taxon>Bacteria</taxon>
        <taxon>Pseudomonadati</taxon>
        <taxon>Myxococcota</taxon>
        <taxon>Myxococcia</taxon>
        <taxon>Myxococcales</taxon>
        <taxon>Cystobacterineae</taxon>
        <taxon>Archangiaceae</taxon>
        <taxon>Archangium</taxon>
    </lineage>
</organism>
<evidence type="ECO:0000313" key="4">
    <source>
        <dbReference type="Proteomes" id="UP000256345"/>
    </source>
</evidence>
<proteinExistence type="predicted"/>
<dbReference type="Gene3D" id="3.40.710.10">
    <property type="entry name" value="DD-peptidase/beta-lactamase superfamily"/>
    <property type="match status" value="1"/>
</dbReference>
<evidence type="ECO:0000313" key="3">
    <source>
        <dbReference type="Proteomes" id="UP000035579"/>
    </source>
</evidence>
<evidence type="ECO:0008006" key="5">
    <source>
        <dbReference type="Google" id="ProtNLM"/>
    </source>
</evidence>
<dbReference type="RefSeq" id="WP_116120983.1">
    <property type="nucleotide sequence ID" value="NZ_CP011509.1"/>
</dbReference>
<dbReference type="Proteomes" id="UP000035579">
    <property type="component" value="Chromosome"/>
</dbReference>